<dbReference type="PANTHER" id="PTHR31576:SF2">
    <property type="entry name" value="TATA BOX-BINDING PROTEIN-ASSOCIATED FACTOR RNA POLYMERASE I SUBUNIT B"/>
    <property type="match status" value="1"/>
</dbReference>
<keyword evidence="3" id="KW-0479">Metal-binding</keyword>
<evidence type="ECO:0000313" key="12">
    <source>
        <dbReference type="Proteomes" id="UP000265566"/>
    </source>
</evidence>
<evidence type="ECO:0000313" key="11">
    <source>
        <dbReference type="EMBL" id="RHN56323.1"/>
    </source>
</evidence>
<feature type="compositionally biased region" description="Basic and acidic residues" evidence="10">
    <location>
        <begin position="68"/>
        <end position="77"/>
    </location>
</feature>
<dbReference type="GO" id="GO:0001164">
    <property type="term" value="F:RNA polymerase I core promoter sequence-specific DNA binding"/>
    <property type="evidence" value="ECO:0007669"/>
    <property type="project" value="InterPro"/>
</dbReference>
<dbReference type="InterPro" id="IPR033599">
    <property type="entry name" value="TAF1B/Rrn7"/>
</dbReference>
<organism evidence="11 12">
    <name type="scientific">Medicago truncatula</name>
    <name type="common">Barrel medic</name>
    <name type="synonym">Medicago tribuloides</name>
    <dbReference type="NCBI Taxonomy" id="3880"/>
    <lineage>
        <taxon>Eukaryota</taxon>
        <taxon>Viridiplantae</taxon>
        <taxon>Streptophyta</taxon>
        <taxon>Embryophyta</taxon>
        <taxon>Tracheophyta</taxon>
        <taxon>Spermatophyta</taxon>
        <taxon>Magnoliopsida</taxon>
        <taxon>eudicotyledons</taxon>
        <taxon>Gunneridae</taxon>
        <taxon>Pentapetalae</taxon>
        <taxon>rosids</taxon>
        <taxon>fabids</taxon>
        <taxon>Fabales</taxon>
        <taxon>Fabaceae</taxon>
        <taxon>Papilionoideae</taxon>
        <taxon>50 kb inversion clade</taxon>
        <taxon>NPAAA clade</taxon>
        <taxon>Hologalegina</taxon>
        <taxon>IRL clade</taxon>
        <taxon>Trifolieae</taxon>
        <taxon>Medicago</taxon>
    </lineage>
</organism>
<feature type="region of interest" description="Disordered" evidence="10">
    <location>
        <begin position="66"/>
        <end position="91"/>
    </location>
</feature>
<proteinExistence type="inferred from homology"/>
<dbReference type="PANTHER" id="PTHR31576">
    <property type="entry name" value="TATA BOX-BINDING PROTEIN-ASSOCIATED FACTOR RNA POLYMERASE I SUBUNIT B"/>
    <property type="match status" value="1"/>
</dbReference>
<evidence type="ECO:0000256" key="6">
    <source>
        <dbReference type="ARBA" id="ARBA00023015"/>
    </source>
</evidence>
<sequence>MDSAVLLQHLHAIYEEIADNHEYSKDLPTYLKYRRDVVFDGSKEQSYDNYEEQRMIEILRNFYQNEKNTTKPSEHAGKSNTSFNRLRLTDEGHIRRTSKMKNVRRECFNDPSLDDGTCRVDDFPGSLNNDNSSRLRHMVKTQFSTRTAVQEKL</sequence>
<dbReference type="GO" id="GO:0070860">
    <property type="term" value="C:RNA polymerase I core factor complex"/>
    <property type="evidence" value="ECO:0007669"/>
    <property type="project" value="InterPro"/>
</dbReference>
<keyword evidence="4" id="KW-0863">Zinc-finger</keyword>
<dbReference type="Proteomes" id="UP000265566">
    <property type="component" value="Chromosome 5"/>
</dbReference>
<evidence type="ECO:0000256" key="2">
    <source>
        <dbReference type="ARBA" id="ARBA00006899"/>
    </source>
</evidence>
<keyword evidence="9" id="KW-0539">Nucleus</keyword>
<reference evidence="12" key="1">
    <citation type="journal article" date="2018" name="Nat. Plants">
        <title>Whole-genome landscape of Medicago truncatula symbiotic genes.</title>
        <authorList>
            <person name="Pecrix Y."/>
            <person name="Staton S.E."/>
            <person name="Sallet E."/>
            <person name="Lelandais-Briere C."/>
            <person name="Moreau S."/>
            <person name="Carrere S."/>
            <person name="Blein T."/>
            <person name="Jardinaud M.F."/>
            <person name="Latrasse D."/>
            <person name="Zouine M."/>
            <person name="Zahm M."/>
            <person name="Kreplak J."/>
            <person name="Mayjonade B."/>
            <person name="Satge C."/>
            <person name="Perez M."/>
            <person name="Cauet S."/>
            <person name="Marande W."/>
            <person name="Chantry-Darmon C."/>
            <person name="Lopez-Roques C."/>
            <person name="Bouchez O."/>
            <person name="Berard A."/>
            <person name="Debelle F."/>
            <person name="Munos S."/>
            <person name="Bendahmane A."/>
            <person name="Berges H."/>
            <person name="Niebel A."/>
            <person name="Buitink J."/>
            <person name="Frugier F."/>
            <person name="Benhamed M."/>
            <person name="Crespi M."/>
            <person name="Gouzy J."/>
            <person name="Gamas P."/>
        </authorList>
    </citation>
    <scope>NUCLEOTIDE SEQUENCE [LARGE SCALE GENOMIC DNA]</scope>
    <source>
        <strain evidence="12">cv. Jemalong A17</strain>
    </source>
</reference>
<evidence type="ECO:0000256" key="3">
    <source>
        <dbReference type="ARBA" id="ARBA00022723"/>
    </source>
</evidence>
<dbReference type="GO" id="GO:0008270">
    <property type="term" value="F:zinc ion binding"/>
    <property type="evidence" value="ECO:0007669"/>
    <property type="project" value="UniProtKB-KW"/>
</dbReference>
<keyword evidence="5" id="KW-0862">Zinc</keyword>
<comment type="similarity">
    <text evidence="2">Belongs to the RRN7/TAF1B family.</text>
</comment>
<comment type="subcellular location">
    <subcellularLocation>
        <location evidence="1">Nucleus</location>
        <location evidence="1">Nucleolus</location>
    </subcellularLocation>
</comment>
<dbReference type="Gramene" id="rna31707">
    <property type="protein sequence ID" value="RHN56323.1"/>
    <property type="gene ID" value="gene31707"/>
</dbReference>
<protein>
    <submittedName>
        <fullName evidence="11">Uncharacterized protein</fullName>
    </submittedName>
</protein>
<evidence type="ECO:0000256" key="10">
    <source>
        <dbReference type="SAM" id="MobiDB-lite"/>
    </source>
</evidence>
<evidence type="ECO:0000256" key="9">
    <source>
        <dbReference type="ARBA" id="ARBA00023242"/>
    </source>
</evidence>
<gene>
    <name evidence="11" type="ORF">MtrunA17_Chr5g0428231</name>
</gene>
<keyword evidence="6" id="KW-0805">Transcription regulation</keyword>
<keyword evidence="8" id="KW-0804">Transcription</keyword>
<accession>A0A396HUY7</accession>
<evidence type="ECO:0000256" key="5">
    <source>
        <dbReference type="ARBA" id="ARBA00022833"/>
    </source>
</evidence>
<keyword evidence="7" id="KW-0238">DNA-binding</keyword>
<evidence type="ECO:0000256" key="8">
    <source>
        <dbReference type="ARBA" id="ARBA00023163"/>
    </source>
</evidence>
<evidence type="ECO:0000256" key="4">
    <source>
        <dbReference type="ARBA" id="ARBA00022771"/>
    </source>
</evidence>
<evidence type="ECO:0000256" key="1">
    <source>
        <dbReference type="ARBA" id="ARBA00004604"/>
    </source>
</evidence>
<evidence type="ECO:0000256" key="7">
    <source>
        <dbReference type="ARBA" id="ARBA00023125"/>
    </source>
</evidence>
<name>A0A396HUY7_MEDTR</name>
<comment type="caution">
    <text evidence="11">The sequence shown here is derived from an EMBL/GenBank/DDBJ whole genome shotgun (WGS) entry which is preliminary data.</text>
</comment>
<dbReference type="EMBL" id="PSQE01000005">
    <property type="protein sequence ID" value="RHN56323.1"/>
    <property type="molecule type" value="Genomic_DNA"/>
</dbReference>
<dbReference type="AlphaFoldDB" id="A0A396HUY7"/>